<evidence type="ECO:0000313" key="1">
    <source>
        <dbReference type="EMBL" id="GMF04181.1"/>
    </source>
</evidence>
<dbReference type="Proteomes" id="UP001165064">
    <property type="component" value="Unassembled WGS sequence"/>
</dbReference>
<comment type="caution">
    <text evidence="1">The sequence shown here is derived from an EMBL/GenBank/DDBJ whole genome shotgun (WGS) entry which is preliminary data.</text>
</comment>
<keyword evidence="2" id="KW-1185">Reference proteome</keyword>
<organism evidence="1 2">
    <name type="scientific">Ambrosiozyma monospora</name>
    <name type="common">Yeast</name>
    <name type="synonym">Endomycopsis monosporus</name>
    <dbReference type="NCBI Taxonomy" id="43982"/>
    <lineage>
        <taxon>Eukaryota</taxon>
        <taxon>Fungi</taxon>
        <taxon>Dikarya</taxon>
        <taxon>Ascomycota</taxon>
        <taxon>Saccharomycotina</taxon>
        <taxon>Pichiomycetes</taxon>
        <taxon>Pichiales</taxon>
        <taxon>Pichiaceae</taxon>
        <taxon>Ambrosiozyma</taxon>
    </lineage>
</organism>
<accession>A0ACB5U7T0</accession>
<protein>
    <submittedName>
        <fullName evidence="1">Unnamed protein product</fullName>
    </submittedName>
</protein>
<reference evidence="1" key="1">
    <citation type="submission" date="2023-04" db="EMBL/GenBank/DDBJ databases">
        <title>Ambrosiozyma monospora NBRC 10751.</title>
        <authorList>
            <person name="Ichikawa N."/>
            <person name="Sato H."/>
            <person name="Tonouchi N."/>
        </authorList>
    </citation>
    <scope>NUCLEOTIDE SEQUENCE</scope>
    <source>
        <strain evidence="1">NBRC 10751</strain>
    </source>
</reference>
<evidence type="ECO:0000313" key="2">
    <source>
        <dbReference type="Proteomes" id="UP001165064"/>
    </source>
</evidence>
<name>A0ACB5U7T0_AMBMO</name>
<proteinExistence type="predicted"/>
<sequence length="164" mass="18903">MKRKRPSWSNWFPQLSARPSPQDLVQIIPPLKRREYSIASSQKLHPNEVHLLIVVVDWVDTNGKVRYGQCSKYLSDLAVGQELVVSVKPSIMKLPPKTTQPIVMAGLGTGLAPFKAFLEERQYQLEHGEEIGEAYLYLGSRHKREEYLYGEFTFKIRLERTSMN</sequence>
<dbReference type="EMBL" id="BSXS01013555">
    <property type="protein sequence ID" value="GMF04181.1"/>
    <property type="molecule type" value="Genomic_DNA"/>
</dbReference>
<gene>
    <name evidence="1" type="ORF">Amon02_001203300</name>
</gene>